<dbReference type="WBParaSite" id="HNAJ_0001036801-mRNA-1">
    <property type="protein sequence ID" value="HNAJ_0001036801-mRNA-1"/>
    <property type="gene ID" value="HNAJ_0001036801"/>
</dbReference>
<evidence type="ECO:0000256" key="4">
    <source>
        <dbReference type="ARBA" id="ARBA00022692"/>
    </source>
</evidence>
<comment type="similarity">
    <text evidence="2">Belongs to the SLC29A/ENT transporter (TC 2.A.57) family.</text>
</comment>
<evidence type="ECO:0000259" key="9">
    <source>
        <dbReference type="Pfam" id="PF12624"/>
    </source>
</evidence>
<accession>A0A0R3TRX7</accession>
<dbReference type="PANTHER" id="PTHR12517">
    <property type="entry name" value="VACUOLAR PROTEIN SORTING-ASSOCIATED PROTEIN 13B"/>
    <property type="match status" value="1"/>
</dbReference>
<dbReference type="Pfam" id="PF01733">
    <property type="entry name" value="Nucleoside_tran"/>
    <property type="match status" value="1"/>
</dbReference>
<comment type="subcellular location">
    <subcellularLocation>
        <location evidence="1">Membrane</location>
        <topology evidence="1">Multi-pass membrane protein</topology>
    </subcellularLocation>
</comment>
<feature type="transmembrane region" description="Helical" evidence="8">
    <location>
        <begin position="3900"/>
        <end position="3920"/>
    </location>
</feature>
<evidence type="ECO:0000256" key="7">
    <source>
        <dbReference type="SAM" id="MobiDB-lite"/>
    </source>
</evidence>
<dbReference type="Proteomes" id="UP000278807">
    <property type="component" value="Unassembled WGS sequence"/>
</dbReference>
<protein>
    <submittedName>
        <fullName evidence="12">Chorein_N domain-containing protein</fullName>
    </submittedName>
</protein>
<feature type="region of interest" description="Disordered" evidence="7">
    <location>
        <begin position="1482"/>
        <end position="1507"/>
    </location>
</feature>
<evidence type="ECO:0000256" key="5">
    <source>
        <dbReference type="ARBA" id="ARBA00022989"/>
    </source>
</evidence>
<dbReference type="PANTHER" id="PTHR12517:SF0">
    <property type="entry name" value="INTERMEMBRANE LIPID TRANSFER PROTEIN VPS13B"/>
    <property type="match status" value="1"/>
</dbReference>
<evidence type="ECO:0000256" key="8">
    <source>
        <dbReference type="SAM" id="Phobius"/>
    </source>
</evidence>
<evidence type="ECO:0000256" key="1">
    <source>
        <dbReference type="ARBA" id="ARBA00004141"/>
    </source>
</evidence>
<dbReference type="EMBL" id="UZAE01013009">
    <property type="protein sequence ID" value="VDO07784.1"/>
    <property type="molecule type" value="Genomic_DNA"/>
</dbReference>
<feature type="transmembrane region" description="Helical" evidence="8">
    <location>
        <begin position="3978"/>
        <end position="4000"/>
    </location>
</feature>
<dbReference type="OrthoDB" id="445152at2759"/>
<evidence type="ECO:0000256" key="2">
    <source>
        <dbReference type="ARBA" id="ARBA00007965"/>
    </source>
</evidence>
<keyword evidence="4 8" id="KW-0812">Transmembrane</keyword>
<feature type="compositionally biased region" description="Low complexity" evidence="7">
    <location>
        <begin position="1383"/>
        <end position="1398"/>
    </location>
</feature>
<keyword evidence="3" id="KW-0813">Transport</keyword>
<proteinExistence type="inferred from homology"/>
<dbReference type="Pfam" id="PF12624">
    <property type="entry name" value="VPS13_N"/>
    <property type="match status" value="1"/>
</dbReference>
<dbReference type="InterPro" id="IPR002259">
    <property type="entry name" value="Eqnu_transpt"/>
</dbReference>
<reference evidence="12" key="1">
    <citation type="submission" date="2016-04" db="UniProtKB">
        <authorList>
            <consortium name="WormBaseParasite"/>
        </authorList>
    </citation>
    <scope>IDENTIFICATION</scope>
</reference>
<feature type="domain" description="Chorein N-terminal" evidence="9">
    <location>
        <begin position="8"/>
        <end position="207"/>
    </location>
</feature>
<sequence>MQKIFSIETYLSPLLMRYISKYVKLRDDQFQISLWGGDAVLNYVELQYDIFEDLMPLPIGFKSGYIHELRIQVPWTRLGSSSIVITLNTVECILAFKRPGESRRSKSEATSVPSTDALNSLTDTPPPPSYLQSYLSRIWSNIEVVVNNLILKFEEDDAVISLNIRSLDCFPTLHNWRRGIENPSTGNYCLYRLLKLTDITLCIDRCDFKGRVSVYQDAVIYRYSFDIRLQTIFTQNSGGLASICVANLYNPKLIEINLFPVQIPLIGRLLEILLALSNEILNWDALSDSQVLGKQKRDAEKTNGVDEGTDTEPTQSQSWSQWAWSFVPSIPSFSSNPSDEEIIDYDLDESVLEYLDGLNACKARAEYIKLLYEDALSPSSETAKCRRAQLFRLRKHHNLLPVLILGVLMKEIKINIKTVQRSNRSPSFPSPSISAKNLRRNEPMQDMLSLTIENLAFQCVQDAGHFTSLQCAFRALRITPSGDICPCGRTNASLKSSPHLLEIRAEGNGVDEKEDSEKLLRTFCGLFESSELNSLVSGFEQELDARNDVGSSQPTLTSSLILPPFDREDYLSRYGSNYPQNQLPLSMWFDVVSCKESENEVIDETYENLNTDPAQYSFGRFLLDSVKVNFTLPISHRIQHFLQILADGSKHYKPCANWAALDVLPPQKPVDSWVLQERMVRLKQFTPISINRAQILSLCVEVFPPNHDRSADSLSSLKFEVDKIEALDSTPLDRVQLIFTMTHLYPSSGVISDVNSSFRKDLVRHDPLEGKSWGRRDQISACFGIYVQNSDIEEVESSKSGVFFGFEEGNPITVPLQIDLLDACYTRQLVRISNLRITLGKQTTPILSPLSITLAQRKLLFAESWPKHLINDIVTRECSVKLHSQLCLNLDTFSGSRLSAYIIFLSSTCRAILAGLSCYLCNETYSESEAFSAPFNENGLENFFKSSFEEQSIFLNLNAGGSTSFYSQSGKSKSVTNVTLETSKFTGNLVNSLNGTICPIFDRSPLDPSQLLSINIERKIVSGFGDSHFPASISMKANSLKIFITPTLIEWLKNVTLKLQKSWDALEELTTEEFQTEVQSCVSVQKLDLQKRNSFSAKSIKQSVPSQNRSSASTCVLVTKSDIVVKHSSSSFSEWIIANYKCFSSRAKVIQISLPRIEVTGPSTHGLEQSQDQASPPSAPPINEFPGIRLYSFEVEAKQREEERKRMRRMLSNLEPETTEILDPNRPKWDFTVSGLDISIGMSPSILFQMGKVESNLAFTITLPKPDADPISIDWELIIKFISDENTDSELSPNLKDIVQVLKIISDIQSEIEGLTTKIRVTKDFISSRTKRKEGIIPNYFDISSSPEVIPCRSEVCESSSVLSHITTSSLHSLSRSRRTSHRISSSNIPENENSPIPVRGSVKLTLPSTTGQLCLDDDRNSAIQWLIEGFSVSTSILHSTSFIHFRTQLERIRLLLRTRNGCYSLLSPENCHLRPFQSVTPCPGSDYSEESKVGPGRPKPKIPQEVDSDCELDPTPPRLYQPTSVFKVSLIRCSAGLVRKVFSGKRFTRWLDGESEQFLLGERFMESSDSSPPFVNCIYVRLKPMDLMLCPQLVAHVKDAFAAYNDPNKVTSEYCTKKPLSVIKAPPLPGHCMPLIFVAMDAMRIFLPSPGLMNPQAAESEQIDTIAFTLGALRLHSFPTNSVTSRPEPPGITSAKPINLKTTIGSPLEDRQFVLHLDNFACWAVKLVDALNCPESSHRFNYQPTLTGQYPAFEWNQAATRLSDMTDAVWVLPLLRPLNVTAIYAAPVGDNSLVSGQKRLLLGSALEVNISQDVIATLSISFLTSYLSNLSGVLIPNSTVKSSQVAQTSERPCQHASRLLLTCGLIRCVTWERRFNTENDWDFLVGDVIQPYLTWSPEGLNSGINDLRVYLRTFSDETNSKFQGSVLWIPTLPKSWNGEMLVIPRCLPLPRIGESSHCHSSDGVCFSTFGNGELFVVNLSRRNSKDGMFEASARVQRNISFVLTPAMLTCITILSKPFQSSWISTETREDVDRPTFSIPAYIVKSLYKLSFSTRLVSIALIAPDVMAKFSVESIELDGSSISRKDWRSFDSILRVFNISACLGHFQCIPSATELCLQSAISISSVNSPIVSAQVEISRGTRLIFPLGEEIKQLTRAFDCISRYSAACDCKKESPTQVLPQRQIFIDEFRQQSAYDFSVFVPTGPSGLGDTSRWLPLPFEVVFSDFDQFSPEELAEERCVTMTWTFPEPRQITRLNVNPVPLVYENDYGKSDGIMLPARLQYWNEQIGEYGGFVTYASFELREDSTVDVSLPDISEHQQTIRESHRHRIVYRPSGEENEDICWGSKANLNLKMNSLPIVASSWRIIVSCVGRSSSRTNFAGPMPIFLSPYALAACTHIDSIYIPELTTPVSIQFKVDDFCLSAWKFGKQTCLETGRLTVSNLRGLLATSFQTDLIPFWSFSLDLAAVHVFDPHGAHLQLLGQVERIHGVSGDISVSVGSCCLCCSSTIVYALRGMLNEDSTGWTIYNRIDERICVEQYFAGGETNEPSAEAFRNVTRFILNARECKPSWRPILLPKADSGNQTISLRFKKSTDWSAPISIAWPPIHNTRTISYPIRWLATGEEKEMPATLFFLIPSRPSSGIPGEVIIQSSFNIENNLPIDVYLTLPGGINKCIESCSSQGVCVPLGKFDFSISAFNTNSAPKLSWKDLESVKQKMLLLSIGEDITPVLLKVDNPSEAIRLITLTPAFSVTNAFPMPITLEVADKSSIRFINRPSGDCSEHIEIPQKSSKSVMVLFQPGHQPTFNFRYPDWNQVFDSPLTVPLETASSEIDIIVQPWLLLSNHSGINLKIFTADNLEDINYPDDSGLNLNDGVSFVPGTGEVVWSPPILIHNSVFVPPHDATQKDSSIDGTVVILTASGTKRQQDRRKSIGQTPADAVVNLTRDHPLSSISIRLGGLICSLALRLSIAEQSPRGFGNGEIVTLSIEPLLQLKNRSNRTLLFKPIAAPNISAQQCLPIASVDELNAEIVALPSSADEKPIPLLLWNFTHPDVVFKGVDSKGILFAHLLVLRSHLGVFWSRSLQLTEITSTDGIRVFEPTGPLRRYYHVSLTGYDENGNPNEYSLLLTLSNESRTGIWILYLDNMSTSLSATLGCSLINSTDYSIAASIKFHDFHQLSVSNALPCVYPRGGKLTIISQSGLDHLVGMQTSDAASTSDFIHIESTALNLHLDSYEVTVKLSDCDQKPLSLIFGGTTVFIQRVIDQAIPSAVKVVIFTDKEPSLHPILPIDSPLSISIYIDTALIFAPISGSLLKQGDSRLRNFLRISVRCIDGVFSRDGSASVSEFSVISSMIQVDNLAQLISSTFDFPVLLRSVLSHAAEGNRTGSFSCSGQIRQIQPFGDLLLDKFDLRLPSIEAYLEDSVLYTLIAWIDDLKSAGSQKTGAMDINDQFPTTLCLRDLQIHSIALQLALKAKIGVHISCKTTQFRLNKFARSEAVLQVSALIAQISTHYISQVLIRAGIVLGSLELIGNPVSLVASFAEGLSDLVHFADSENSASRERLGPLIGVASGLVSLVKHTTGGVCNSVTGMASSVARNLHELSLDTEHIQRTTETRQRHHPTSLGNGLVLGLSEFGVSLLGGLAGIVHHPLFAVVDSTPSMKQSPMSPDAKDTDNSSLTSTSIVCTAEALAGGLGRGLVGLVAKPLAGVADLVAYAGNGFMHGVGAGWGITSPPSHLSCPILSPDTVQLFDASLLHDWSCALTRLLGLPQFPDYLWSGLGVNTDKMALTWLCLPYPGSLFAVEFKPVVQAIRAGVIPVNVVDTDVEEELEDILVKDSSNSLTPSLFSQCHLSGGDRITLKRVLQRFPRGEEFVAEMSDGAVIASSSHLDRMAVESLKAPKDRFNMAFLFFILHGIGFLLPWNVFINAKDYFVDYKLNTTTSAKADYRAHFLGYIGIASQFPNLIMAAFNTFFQMKSSTSNPTFRFMIVMGLELFILLFTTIMVFVDTTNVPALFFGLTIVSVILINCCVGVHQTLTFGLAAFLPMKYSNAVIMGTNICGVFVSSVNMLVKGLAEIWGESERSIIITRTCYFAVAAIYVVVCVLTYIALQRLVSLLGNRRCIFVSLGSKAAN</sequence>
<name>A0A0R3TRX7_RODNA</name>
<dbReference type="GO" id="GO:0016020">
    <property type="term" value="C:membrane"/>
    <property type="evidence" value="ECO:0007669"/>
    <property type="project" value="UniProtKB-SubCell"/>
</dbReference>
<feature type="transmembrane region" description="Helical" evidence="8">
    <location>
        <begin position="4084"/>
        <end position="4103"/>
    </location>
</feature>
<feature type="compositionally biased region" description="Polar residues" evidence="7">
    <location>
        <begin position="108"/>
        <end position="123"/>
    </location>
</feature>
<keyword evidence="5 8" id="KW-1133">Transmembrane helix</keyword>
<dbReference type="STRING" id="102285.A0A0R3TRX7"/>
<evidence type="ECO:0000313" key="10">
    <source>
        <dbReference type="EMBL" id="VDO07784.1"/>
    </source>
</evidence>
<dbReference type="GO" id="GO:0005337">
    <property type="term" value="F:nucleoside transmembrane transporter activity"/>
    <property type="evidence" value="ECO:0007669"/>
    <property type="project" value="InterPro"/>
</dbReference>
<gene>
    <name evidence="10" type="ORF">HNAJ_LOCUS10363</name>
</gene>
<evidence type="ECO:0000256" key="6">
    <source>
        <dbReference type="ARBA" id="ARBA00023136"/>
    </source>
</evidence>
<evidence type="ECO:0000313" key="12">
    <source>
        <dbReference type="WBParaSite" id="HNAJ_0001036801-mRNA-1"/>
    </source>
</evidence>
<feature type="transmembrane region" description="Helical" evidence="8">
    <location>
        <begin position="3945"/>
        <end position="3966"/>
    </location>
</feature>
<feature type="transmembrane region" description="Helical" evidence="8">
    <location>
        <begin position="4007"/>
        <end position="4030"/>
    </location>
</feature>
<keyword evidence="11" id="KW-1185">Reference proteome</keyword>
<evidence type="ECO:0000256" key="3">
    <source>
        <dbReference type="ARBA" id="ARBA00022448"/>
    </source>
</evidence>
<organism evidence="12">
    <name type="scientific">Rodentolepis nana</name>
    <name type="common">Dwarf tapeworm</name>
    <name type="synonym">Hymenolepis nana</name>
    <dbReference type="NCBI Taxonomy" id="102285"/>
    <lineage>
        <taxon>Eukaryota</taxon>
        <taxon>Metazoa</taxon>
        <taxon>Spiralia</taxon>
        <taxon>Lophotrochozoa</taxon>
        <taxon>Platyhelminthes</taxon>
        <taxon>Cestoda</taxon>
        <taxon>Eucestoda</taxon>
        <taxon>Cyclophyllidea</taxon>
        <taxon>Hymenolepididae</taxon>
        <taxon>Rodentolepis</taxon>
    </lineage>
</organism>
<feature type="region of interest" description="Disordered" evidence="7">
    <location>
        <begin position="1382"/>
        <end position="1401"/>
    </location>
</feature>
<evidence type="ECO:0000313" key="11">
    <source>
        <dbReference type="Proteomes" id="UP000278807"/>
    </source>
</evidence>
<feature type="transmembrane region" description="Helical" evidence="8">
    <location>
        <begin position="4042"/>
        <end position="4064"/>
    </location>
</feature>
<dbReference type="InterPro" id="IPR026854">
    <property type="entry name" value="VPS13_N"/>
</dbReference>
<feature type="region of interest" description="Disordered" evidence="7">
    <location>
        <begin position="1161"/>
        <end position="1180"/>
    </location>
</feature>
<feature type="region of interest" description="Disordered" evidence="7">
    <location>
        <begin position="104"/>
        <end position="125"/>
    </location>
</feature>
<keyword evidence="6 8" id="KW-0472">Membrane</keyword>
<feature type="region of interest" description="Disordered" evidence="7">
    <location>
        <begin position="297"/>
        <end position="319"/>
    </location>
</feature>
<reference evidence="10 11" key="2">
    <citation type="submission" date="2018-11" db="EMBL/GenBank/DDBJ databases">
        <authorList>
            <consortium name="Pathogen Informatics"/>
        </authorList>
    </citation>
    <scope>NUCLEOTIDE SEQUENCE [LARGE SCALE GENOMIC DNA]</scope>
</reference>
<dbReference type="InterPro" id="IPR039782">
    <property type="entry name" value="VPS13B"/>
</dbReference>